<dbReference type="Gene3D" id="3.40.50.200">
    <property type="entry name" value="Peptidase S8/S53 domain"/>
    <property type="match status" value="1"/>
</dbReference>
<dbReference type="InterPro" id="IPR023828">
    <property type="entry name" value="Peptidase_S8_Ser-AS"/>
</dbReference>
<sequence length="970" mass="109426">MAPCQDLLELLSAVIPEYLKLAAFFTGDDKAALSTRQNLDKEPFYTKLHVEFKGLEEILSVWDNKIEIPGPIEHTLTKALDVLESRFVKIQDRRNYQRTVAVKSKYPRLRDLRCRIDTAQDSNSSLDVQELQRMIHLEDKRKEYRTHMVSRLTKCNTELGQLARKAAPRQRRSTPRAKPERDSVQTRVSSALPSSQIRDHATLLYKILAQNWNCNGHSPHTATKLRLATHRKDESEARFEMVFCSTSGISTKWQESEVRLVPQKSKSLAAAPTAAKAKSVTFAVPIKEQPPASTKSEDRWRVEGICKLVEAVAARTSCQLKLLVEDDELWYLSPGSATENIQRKDPVCLGDFLKLESPFPFERAKKRDRCILQVMLANGLLHFYKGPWLLREWNKAHICFYQARSQLIPDLTRPYLSTQCSPLDDSSEEEDSHLRVHPYPGILALGILLLEIELGQPIECDRPDDSPNNGKIFHIDADRPVAMEMLEKCRDDSSIDFINAVEACLDDRTFTGEFGRDASFNDLAFRRQIFEVIVKPLEDALQKVFGMSVEKLDALAPAALSLPDRAGSQRRQLPSHPAQVAPHVKTLPVMEESKSVVVGQAEKGLSHQVCLYDDSEESSIVSEKMYIAWLYLGLLKMLTTNSSKRTDKWFADLHDRVHPLIQKTETRPVDSQAILDTGLELPEEAECAYGDRLRDQKSWLSHDEDCKEHLNRGDRDLDGHGTHAASLLLQVAPEADVYIARVFKDRKESKGIVMAEMIHQRIADAIKHAVKEWEVDIISMSFGFEQSVDVIDEAIRLADDKKVIMLAAASNEGGNNNIAWPARLAQVICIYATDSLGNRCDFTPTDSPRDDNFAVLGEAVKSCWPPHKRQAGEVRKSGTSTATPIAAGIAAIVLEYVNLVLPQWDRELSKNDAEMLRKLRSSAGMSTVFRQMAKRNRGGYDYVVPWDFLDTKKYKGSTVCDIILGDLKAL</sequence>
<dbReference type="InterPro" id="IPR015500">
    <property type="entry name" value="Peptidase_S8_subtilisin-rel"/>
</dbReference>
<dbReference type="Proteomes" id="UP000184330">
    <property type="component" value="Unassembled WGS sequence"/>
</dbReference>
<dbReference type="InterPro" id="IPR056002">
    <property type="entry name" value="DUF7580"/>
</dbReference>
<evidence type="ECO:0000259" key="6">
    <source>
        <dbReference type="Pfam" id="PF00082"/>
    </source>
</evidence>
<dbReference type="Pfam" id="PF00082">
    <property type="entry name" value="Peptidase_S8"/>
    <property type="match status" value="1"/>
</dbReference>
<dbReference type="PROSITE" id="PS00138">
    <property type="entry name" value="SUBTILASE_SER"/>
    <property type="match status" value="1"/>
</dbReference>
<feature type="active site" description="Charge relay system" evidence="4">
    <location>
        <position position="720"/>
    </location>
</feature>
<feature type="domain" description="Peptidase S8/S53" evidence="6">
    <location>
        <begin position="673"/>
        <end position="899"/>
    </location>
</feature>
<dbReference type="PANTHER" id="PTHR35186">
    <property type="entry name" value="ANK_REP_REGION DOMAIN-CONTAINING PROTEIN"/>
    <property type="match status" value="1"/>
</dbReference>
<accession>A0A1L7X5M1</accession>
<feature type="compositionally biased region" description="Basic residues" evidence="5">
    <location>
        <begin position="166"/>
        <end position="175"/>
    </location>
</feature>
<dbReference type="CDD" id="cd00306">
    <property type="entry name" value="Peptidases_S8_S53"/>
    <property type="match status" value="1"/>
</dbReference>
<name>A0A1L7X5M1_9HELO</name>
<feature type="region of interest" description="Disordered" evidence="5">
    <location>
        <begin position="162"/>
        <end position="193"/>
    </location>
</feature>
<evidence type="ECO:0000313" key="9">
    <source>
        <dbReference type="Proteomes" id="UP000184330"/>
    </source>
</evidence>
<feature type="active site" description="Charge relay system" evidence="4">
    <location>
        <position position="676"/>
    </location>
</feature>
<keyword evidence="9" id="KW-1185">Reference proteome</keyword>
<dbReference type="InterPro" id="IPR036852">
    <property type="entry name" value="Peptidase_S8/S53_dom_sf"/>
</dbReference>
<dbReference type="GO" id="GO:0006508">
    <property type="term" value="P:proteolysis"/>
    <property type="evidence" value="ECO:0007669"/>
    <property type="project" value="UniProtKB-KW"/>
</dbReference>
<evidence type="ECO:0000256" key="4">
    <source>
        <dbReference type="PROSITE-ProRule" id="PRU01240"/>
    </source>
</evidence>
<proteinExistence type="inferred from homology"/>
<organism evidence="8 9">
    <name type="scientific">Phialocephala subalpina</name>
    <dbReference type="NCBI Taxonomy" id="576137"/>
    <lineage>
        <taxon>Eukaryota</taxon>
        <taxon>Fungi</taxon>
        <taxon>Dikarya</taxon>
        <taxon>Ascomycota</taxon>
        <taxon>Pezizomycotina</taxon>
        <taxon>Leotiomycetes</taxon>
        <taxon>Helotiales</taxon>
        <taxon>Mollisiaceae</taxon>
        <taxon>Phialocephala</taxon>
        <taxon>Phialocephala fortinii species complex</taxon>
    </lineage>
</organism>
<evidence type="ECO:0000256" key="1">
    <source>
        <dbReference type="ARBA" id="ARBA00022670"/>
    </source>
</evidence>
<dbReference type="EMBL" id="FJOG01000015">
    <property type="protein sequence ID" value="CZR60317.1"/>
    <property type="molecule type" value="Genomic_DNA"/>
</dbReference>
<evidence type="ECO:0000256" key="5">
    <source>
        <dbReference type="SAM" id="MobiDB-lite"/>
    </source>
</evidence>
<dbReference type="OrthoDB" id="206201at2759"/>
<protein>
    <submittedName>
        <fullName evidence="8">Uncharacterized protein</fullName>
    </submittedName>
</protein>
<evidence type="ECO:0000256" key="2">
    <source>
        <dbReference type="ARBA" id="ARBA00022801"/>
    </source>
</evidence>
<evidence type="ECO:0000259" key="7">
    <source>
        <dbReference type="Pfam" id="PF24476"/>
    </source>
</evidence>
<evidence type="ECO:0000313" key="8">
    <source>
        <dbReference type="EMBL" id="CZR60317.1"/>
    </source>
</evidence>
<dbReference type="AlphaFoldDB" id="A0A1L7X5M1"/>
<keyword evidence="1 4" id="KW-0645">Protease</keyword>
<comment type="similarity">
    <text evidence="4">Belongs to the peptidase S8 family.</text>
</comment>
<keyword evidence="2 4" id="KW-0378">Hydrolase</keyword>
<dbReference type="PRINTS" id="PR00723">
    <property type="entry name" value="SUBTILISIN"/>
</dbReference>
<feature type="active site" description="Charge relay system" evidence="4">
    <location>
        <position position="880"/>
    </location>
</feature>
<evidence type="ECO:0000256" key="3">
    <source>
        <dbReference type="ARBA" id="ARBA00022825"/>
    </source>
</evidence>
<dbReference type="InterPro" id="IPR000209">
    <property type="entry name" value="Peptidase_S8/S53_dom"/>
</dbReference>
<gene>
    <name evidence="8" type="ORF">PAC_10213</name>
</gene>
<dbReference type="GO" id="GO:0004252">
    <property type="term" value="F:serine-type endopeptidase activity"/>
    <property type="evidence" value="ECO:0007669"/>
    <property type="project" value="UniProtKB-UniRule"/>
</dbReference>
<dbReference type="SUPFAM" id="SSF52743">
    <property type="entry name" value="Subtilisin-like"/>
    <property type="match status" value="1"/>
</dbReference>
<reference evidence="8 9" key="1">
    <citation type="submission" date="2016-03" db="EMBL/GenBank/DDBJ databases">
        <authorList>
            <person name="Ploux O."/>
        </authorList>
    </citation>
    <scope>NUCLEOTIDE SEQUENCE [LARGE SCALE GENOMIC DNA]</scope>
    <source>
        <strain evidence="8 9">UAMH 11012</strain>
    </source>
</reference>
<dbReference type="PANTHER" id="PTHR35186:SF4">
    <property type="entry name" value="PRION-INHIBITION AND PROPAGATION HELO DOMAIN-CONTAINING PROTEIN"/>
    <property type="match status" value="1"/>
</dbReference>
<keyword evidence="3 4" id="KW-0720">Serine protease</keyword>
<dbReference type="Pfam" id="PF24476">
    <property type="entry name" value="DUF7580"/>
    <property type="match status" value="1"/>
</dbReference>
<dbReference type="PROSITE" id="PS51892">
    <property type="entry name" value="SUBTILASE"/>
    <property type="match status" value="1"/>
</dbReference>
<feature type="domain" description="DUF7580" evidence="7">
    <location>
        <begin position="194"/>
        <end position="543"/>
    </location>
</feature>